<comment type="caution">
    <text evidence="2">The sequence shown here is derived from an EMBL/GenBank/DDBJ whole genome shotgun (WGS) entry which is preliminary data.</text>
</comment>
<evidence type="ECO:0000313" key="3">
    <source>
        <dbReference type="Proteomes" id="UP000593560"/>
    </source>
</evidence>
<dbReference type="OrthoDB" id="988682at2759"/>
<dbReference type="GO" id="GO:0003676">
    <property type="term" value="F:nucleic acid binding"/>
    <property type="evidence" value="ECO:0007669"/>
    <property type="project" value="InterPro"/>
</dbReference>
<reference evidence="2 3" key="1">
    <citation type="journal article" date="2019" name="Genome Biol. Evol.">
        <title>Insights into the evolution of the New World diploid cottons (Gossypium, subgenus Houzingenia) based on genome sequencing.</title>
        <authorList>
            <person name="Grover C.E."/>
            <person name="Arick M.A. 2nd"/>
            <person name="Thrash A."/>
            <person name="Conover J.L."/>
            <person name="Sanders W.S."/>
            <person name="Peterson D.G."/>
            <person name="Frelichowski J.E."/>
            <person name="Scheffler J.A."/>
            <person name="Scheffler B.E."/>
            <person name="Wendel J.F."/>
        </authorList>
    </citation>
    <scope>NUCLEOTIDE SEQUENCE [LARGE SCALE GENOMIC DNA]</scope>
    <source>
        <strain evidence="2">0</strain>
        <tissue evidence="2">Leaf</tissue>
    </source>
</reference>
<feature type="non-terminal residue" evidence="2">
    <location>
        <position position="91"/>
    </location>
</feature>
<evidence type="ECO:0000313" key="2">
    <source>
        <dbReference type="EMBL" id="MBA0798564.1"/>
    </source>
</evidence>
<feature type="domain" description="RNase H type-1" evidence="1">
    <location>
        <begin position="25"/>
        <end position="72"/>
    </location>
</feature>
<keyword evidence="3" id="KW-1185">Reference proteome</keyword>
<dbReference type="AlphaFoldDB" id="A0A7J9GN85"/>
<name>A0A7J9GN85_9ROSI</name>
<dbReference type="InterPro" id="IPR002156">
    <property type="entry name" value="RNaseH_domain"/>
</dbReference>
<sequence>MTKYRWQFQNYGWVKVNVDGSMSTFKPRAAIARALLEGLKFAWAKGYRRVEIESNNSVLILWVSNRVADRIAREAQGEMEHLITHEEPLES</sequence>
<accession>A0A7J9GN85</accession>
<gene>
    <name evidence="2" type="ORF">Gohar_009147</name>
</gene>
<dbReference type="GO" id="GO:0004523">
    <property type="term" value="F:RNA-DNA hybrid ribonuclease activity"/>
    <property type="evidence" value="ECO:0007669"/>
    <property type="project" value="InterPro"/>
</dbReference>
<proteinExistence type="predicted"/>
<dbReference type="Pfam" id="PF13456">
    <property type="entry name" value="RVT_3"/>
    <property type="match status" value="1"/>
</dbReference>
<protein>
    <recommendedName>
        <fullName evidence="1">RNase H type-1 domain-containing protein</fullName>
    </recommendedName>
</protein>
<dbReference type="Proteomes" id="UP000593560">
    <property type="component" value="Unassembled WGS sequence"/>
</dbReference>
<evidence type="ECO:0000259" key="1">
    <source>
        <dbReference type="Pfam" id="PF13456"/>
    </source>
</evidence>
<dbReference type="EMBL" id="JABFAD010000005">
    <property type="protein sequence ID" value="MBA0798564.1"/>
    <property type="molecule type" value="Genomic_DNA"/>
</dbReference>
<organism evidence="2 3">
    <name type="scientific">Gossypium harknessii</name>
    <dbReference type="NCBI Taxonomy" id="34285"/>
    <lineage>
        <taxon>Eukaryota</taxon>
        <taxon>Viridiplantae</taxon>
        <taxon>Streptophyta</taxon>
        <taxon>Embryophyta</taxon>
        <taxon>Tracheophyta</taxon>
        <taxon>Spermatophyta</taxon>
        <taxon>Magnoliopsida</taxon>
        <taxon>eudicotyledons</taxon>
        <taxon>Gunneridae</taxon>
        <taxon>Pentapetalae</taxon>
        <taxon>rosids</taxon>
        <taxon>malvids</taxon>
        <taxon>Malvales</taxon>
        <taxon>Malvaceae</taxon>
        <taxon>Malvoideae</taxon>
        <taxon>Gossypium</taxon>
    </lineage>
</organism>